<proteinExistence type="predicted"/>
<comment type="caution">
    <text evidence="1">The sequence shown here is derived from an EMBL/GenBank/DDBJ whole genome shotgun (WGS) entry which is preliminary data.</text>
</comment>
<evidence type="ECO:0000313" key="2">
    <source>
        <dbReference type="Proteomes" id="UP000735302"/>
    </source>
</evidence>
<organism evidence="1 2">
    <name type="scientific">Plakobranchus ocellatus</name>
    <dbReference type="NCBI Taxonomy" id="259542"/>
    <lineage>
        <taxon>Eukaryota</taxon>
        <taxon>Metazoa</taxon>
        <taxon>Spiralia</taxon>
        <taxon>Lophotrochozoa</taxon>
        <taxon>Mollusca</taxon>
        <taxon>Gastropoda</taxon>
        <taxon>Heterobranchia</taxon>
        <taxon>Euthyneura</taxon>
        <taxon>Panpulmonata</taxon>
        <taxon>Sacoglossa</taxon>
        <taxon>Placobranchoidea</taxon>
        <taxon>Plakobranchidae</taxon>
        <taxon>Plakobranchus</taxon>
    </lineage>
</organism>
<reference evidence="1 2" key="1">
    <citation type="journal article" date="2021" name="Elife">
        <title>Chloroplast acquisition without the gene transfer in kleptoplastic sea slugs, Plakobranchus ocellatus.</title>
        <authorList>
            <person name="Maeda T."/>
            <person name="Takahashi S."/>
            <person name="Yoshida T."/>
            <person name="Shimamura S."/>
            <person name="Takaki Y."/>
            <person name="Nagai Y."/>
            <person name="Toyoda A."/>
            <person name="Suzuki Y."/>
            <person name="Arimoto A."/>
            <person name="Ishii H."/>
            <person name="Satoh N."/>
            <person name="Nishiyama T."/>
            <person name="Hasebe M."/>
            <person name="Maruyama T."/>
            <person name="Minagawa J."/>
            <person name="Obokata J."/>
            <person name="Shigenobu S."/>
        </authorList>
    </citation>
    <scope>NUCLEOTIDE SEQUENCE [LARGE SCALE GENOMIC DNA]</scope>
</reference>
<dbReference type="EMBL" id="BLXT01006392">
    <property type="protein sequence ID" value="GFO31336.1"/>
    <property type="molecule type" value="Genomic_DNA"/>
</dbReference>
<protein>
    <submittedName>
        <fullName evidence="1">Uncharacterized protein</fullName>
    </submittedName>
</protein>
<gene>
    <name evidence="1" type="ORF">PoB_005784100</name>
</gene>
<dbReference type="AlphaFoldDB" id="A0AAV4CIN8"/>
<name>A0AAV4CIN8_9GAST</name>
<dbReference type="Proteomes" id="UP000735302">
    <property type="component" value="Unassembled WGS sequence"/>
</dbReference>
<evidence type="ECO:0000313" key="1">
    <source>
        <dbReference type="EMBL" id="GFO31336.1"/>
    </source>
</evidence>
<sequence>MHTVYLHHGVADFQEVVCDNFYIVAVVQSEASWQPDFCFVPKMDSHFSTNTLVGWSGLANDLRQMLLFLWKRMAQCLVPLSGKAEGAGEGAGSNPTQT</sequence>
<keyword evidence="2" id="KW-1185">Reference proteome</keyword>
<accession>A0AAV4CIN8</accession>